<protein>
    <submittedName>
        <fullName evidence="2">Uncharacterized protein</fullName>
    </submittedName>
</protein>
<feature type="compositionally biased region" description="Polar residues" evidence="1">
    <location>
        <begin position="53"/>
        <end position="62"/>
    </location>
</feature>
<evidence type="ECO:0000313" key="2">
    <source>
        <dbReference type="EMBL" id="TVU39987.1"/>
    </source>
</evidence>
<dbReference type="OrthoDB" id="1908108at2759"/>
<evidence type="ECO:0000256" key="1">
    <source>
        <dbReference type="SAM" id="MobiDB-lite"/>
    </source>
</evidence>
<feature type="non-terminal residue" evidence="2">
    <location>
        <position position="1"/>
    </location>
</feature>
<dbReference type="AlphaFoldDB" id="A0A5J9VWJ7"/>
<evidence type="ECO:0000313" key="3">
    <source>
        <dbReference type="Proteomes" id="UP000324897"/>
    </source>
</evidence>
<dbReference type="Proteomes" id="UP000324897">
    <property type="component" value="Chromosome 4"/>
</dbReference>
<dbReference type="Gramene" id="TVU39987">
    <property type="protein sequence ID" value="TVU39987"/>
    <property type="gene ID" value="EJB05_13432"/>
</dbReference>
<gene>
    <name evidence="2" type="ORF">EJB05_13432</name>
</gene>
<comment type="caution">
    <text evidence="2">The sequence shown here is derived from an EMBL/GenBank/DDBJ whole genome shotgun (WGS) entry which is preliminary data.</text>
</comment>
<sequence length="99" mass="11398">SYCEEQPIAFCYYCKSRHNSIHRVIKYRRGMRKDIETPNLCDNDPNHAKTEYVTGTGNTDSSARSKQDNPGDNNEEESPAKWVARRHPRKGIPQCAPLF</sequence>
<reference evidence="2 3" key="1">
    <citation type="journal article" date="2019" name="Sci. Rep.">
        <title>A high-quality genome of Eragrostis curvula grass provides insights into Poaceae evolution and supports new strategies to enhance forage quality.</title>
        <authorList>
            <person name="Carballo J."/>
            <person name="Santos B.A.C.M."/>
            <person name="Zappacosta D."/>
            <person name="Garbus I."/>
            <person name="Selva J.P."/>
            <person name="Gallo C.A."/>
            <person name="Diaz A."/>
            <person name="Albertini E."/>
            <person name="Caccamo M."/>
            <person name="Echenique V."/>
        </authorList>
    </citation>
    <scope>NUCLEOTIDE SEQUENCE [LARGE SCALE GENOMIC DNA]</scope>
    <source>
        <strain evidence="3">cv. Victoria</strain>
        <tissue evidence="2">Leaf</tissue>
    </source>
</reference>
<accession>A0A5J9VWJ7</accession>
<dbReference type="EMBL" id="RWGY01000007">
    <property type="protein sequence ID" value="TVU39987.1"/>
    <property type="molecule type" value="Genomic_DNA"/>
</dbReference>
<organism evidence="2 3">
    <name type="scientific">Eragrostis curvula</name>
    <name type="common">weeping love grass</name>
    <dbReference type="NCBI Taxonomy" id="38414"/>
    <lineage>
        <taxon>Eukaryota</taxon>
        <taxon>Viridiplantae</taxon>
        <taxon>Streptophyta</taxon>
        <taxon>Embryophyta</taxon>
        <taxon>Tracheophyta</taxon>
        <taxon>Spermatophyta</taxon>
        <taxon>Magnoliopsida</taxon>
        <taxon>Liliopsida</taxon>
        <taxon>Poales</taxon>
        <taxon>Poaceae</taxon>
        <taxon>PACMAD clade</taxon>
        <taxon>Chloridoideae</taxon>
        <taxon>Eragrostideae</taxon>
        <taxon>Eragrostidinae</taxon>
        <taxon>Eragrostis</taxon>
    </lineage>
</organism>
<feature type="region of interest" description="Disordered" evidence="1">
    <location>
        <begin position="35"/>
        <end position="99"/>
    </location>
</feature>
<name>A0A5J9VWJ7_9POAL</name>
<proteinExistence type="predicted"/>
<keyword evidence="3" id="KW-1185">Reference proteome</keyword>